<feature type="compositionally biased region" description="Polar residues" evidence="1">
    <location>
        <begin position="18"/>
        <end position="29"/>
    </location>
</feature>
<comment type="caution">
    <text evidence="2">The sequence shown here is derived from an EMBL/GenBank/DDBJ whole genome shotgun (WGS) entry which is preliminary data.</text>
</comment>
<name>A0AAD5SLA7_9FUNG</name>
<evidence type="ECO:0000256" key="1">
    <source>
        <dbReference type="SAM" id="MobiDB-lite"/>
    </source>
</evidence>
<gene>
    <name evidence="2" type="ORF">HK100_010332</name>
</gene>
<sequence>MKRKKNCCKCTEKDDKSSGQGFSLNDKNTSGSSGNSSPPGSSRGSASGPSFAQSSNSGFSGSSIRSSSGSTNNLAVQQDNQGFVEDAIDGLLLLNNQLPKKLELQTLQQQTKIERDVQVNDAHETLKNSFNSVNCTQQVQDSDGITGDEIFIGSQQEAESQTAHDLKANTDDLMVHKFSRMSLQEDAISGSNLFHNSISWGVVVSYKNAKDMLFYDNIAYPNLHIAKVLKTNPNAECQIIKMPMFKTQNKSIDIGTADAQQEEETGKTQDLKDEGKSVDQQLWDKVQLQMHISKSDDTMSEASDSTYINWEVLDALLLEMINI</sequence>
<accession>A0AAD5SLA7</accession>
<protein>
    <submittedName>
        <fullName evidence="2">Uncharacterized protein</fullName>
    </submittedName>
</protein>
<keyword evidence="3" id="KW-1185">Reference proteome</keyword>
<feature type="region of interest" description="Disordered" evidence="1">
    <location>
        <begin position="1"/>
        <end position="73"/>
    </location>
</feature>
<reference evidence="2" key="1">
    <citation type="submission" date="2020-05" db="EMBL/GenBank/DDBJ databases">
        <title>Phylogenomic resolution of chytrid fungi.</title>
        <authorList>
            <person name="Stajich J.E."/>
            <person name="Amses K."/>
            <person name="Simmons R."/>
            <person name="Seto K."/>
            <person name="Myers J."/>
            <person name="Bonds A."/>
            <person name="Quandt C.A."/>
            <person name="Barry K."/>
            <person name="Liu P."/>
            <person name="Grigoriev I."/>
            <person name="Longcore J.E."/>
            <person name="James T.Y."/>
        </authorList>
    </citation>
    <scope>NUCLEOTIDE SEQUENCE</scope>
    <source>
        <strain evidence="2">JEL0513</strain>
    </source>
</reference>
<feature type="compositionally biased region" description="Low complexity" evidence="1">
    <location>
        <begin position="30"/>
        <end position="73"/>
    </location>
</feature>
<dbReference type="EMBL" id="JADGJH010005662">
    <property type="protein sequence ID" value="KAJ3079752.1"/>
    <property type="molecule type" value="Genomic_DNA"/>
</dbReference>
<evidence type="ECO:0000313" key="2">
    <source>
        <dbReference type="EMBL" id="KAJ3079752.1"/>
    </source>
</evidence>
<evidence type="ECO:0000313" key="3">
    <source>
        <dbReference type="Proteomes" id="UP001211907"/>
    </source>
</evidence>
<proteinExistence type="predicted"/>
<dbReference type="AlphaFoldDB" id="A0AAD5SLA7"/>
<dbReference type="Proteomes" id="UP001211907">
    <property type="component" value="Unassembled WGS sequence"/>
</dbReference>
<organism evidence="2 3">
    <name type="scientific">Physocladia obscura</name>
    <dbReference type="NCBI Taxonomy" id="109957"/>
    <lineage>
        <taxon>Eukaryota</taxon>
        <taxon>Fungi</taxon>
        <taxon>Fungi incertae sedis</taxon>
        <taxon>Chytridiomycota</taxon>
        <taxon>Chytridiomycota incertae sedis</taxon>
        <taxon>Chytridiomycetes</taxon>
        <taxon>Chytridiales</taxon>
        <taxon>Chytriomycetaceae</taxon>
        <taxon>Physocladia</taxon>
    </lineage>
</organism>